<dbReference type="AlphaFoldDB" id="A0A5C6EK44"/>
<reference evidence="2 3" key="1">
    <citation type="submission" date="2019-02" db="EMBL/GenBank/DDBJ databases">
        <title>Deep-cultivation of Planctomycetes and their phenomic and genomic characterization uncovers novel biology.</title>
        <authorList>
            <person name="Wiegand S."/>
            <person name="Jogler M."/>
            <person name="Boedeker C."/>
            <person name="Pinto D."/>
            <person name="Vollmers J."/>
            <person name="Rivas-Marin E."/>
            <person name="Kohn T."/>
            <person name="Peeters S.H."/>
            <person name="Heuer A."/>
            <person name="Rast P."/>
            <person name="Oberbeckmann S."/>
            <person name="Bunk B."/>
            <person name="Jeske O."/>
            <person name="Meyerdierks A."/>
            <person name="Storesund J.E."/>
            <person name="Kallscheuer N."/>
            <person name="Luecker S."/>
            <person name="Lage O.M."/>
            <person name="Pohl T."/>
            <person name="Merkel B.J."/>
            <person name="Hornburger P."/>
            <person name="Mueller R.-W."/>
            <person name="Bruemmer F."/>
            <person name="Labrenz M."/>
            <person name="Spormann A.M."/>
            <person name="Op Den Camp H."/>
            <person name="Overmann J."/>
            <person name="Amann R."/>
            <person name="Jetten M.S.M."/>
            <person name="Mascher T."/>
            <person name="Medema M.H."/>
            <person name="Devos D.P."/>
            <person name="Kaster A.-K."/>
            <person name="Ovreas L."/>
            <person name="Rohde M."/>
            <person name="Galperin M.Y."/>
            <person name="Jogler C."/>
        </authorList>
    </citation>
    <scope>NUCLEOTIDE SEQUENCE [LARGE SCALE GENOMIC DNA]</scope>
    <source>
        <strain evidence="2 3">Poly59</strain>
    </source>
</reference>
<gene>
    <name evidence="2" type="ORF">Poly59_40470</name>
</gene>
<dbReference type="InterPro" id="IPR013424">
    <property type="entry name" value="Ice-binding_C"/>
</dbReference>
<dbReference type="EMBL" id="SJPX01000004">
    <property type="protein sequence ID" value="TWU49432.1"/>
    <property type="molecule type" value="Genomic_DNA"/>
</dbReference>
<dbReference type="Pfam" id="PF07589">
    <property type="entry name" value="PEP-CTERM"/>
    <property type="match status" value="1"/>
</dbReference>
<comment type="caution">
    <text evidence="2">The sequence shown here is derived from an EMBL/GenBank/DDBJ whole genome shotgun (WGS) entry which is preliminary data.</text>
</comment>
<dbReference type="OrthoDB" id="299377at2"/>
<evidence type="ECO:0000259" key="1">
    <source>
        <dbReference type="Pfam" id="PF07589"/>
    </source>
</evidence>
<protein>
    <recommendedName>
        <fullName evidence="1">Ice-binding protein C-terminal domain-containing protein</fullName>
    </recommendedName>
</protein>
<dbReference type="Proteomes" id="UP000317977">
    <property type="component" value="Unassembled WGS sequence"/>
</dbReference>
<keyword evidence="3" id="KW-1185">Reference proteome</keyword>
<accession>A0A5C6EK44</accession>
<name>A0A5C6EK44_9BACT</name>
<sequence length="305" mass="32835">MSRKLDQCGSRLLQVARPSWGPCRLRSRSTPSLKYLEMRAIPILVLSLALVSSAHAATITVIGGDNIGSDNSTANGNGAITAHGNSNYSPTANLGMPAMQFSTDGTSRLYDFRIIAAVVPDSNSNLTNVDWSQHNWTLSVFSDAAFKNEQMPFISHAFGAEPDNWSGFNRVSSTLNVPDIAAFGNFGTSGDASQNLYNLQFSLLGIQDFEAPLAAGDYFIALQSHTSQTAFGEAGLAITRSPVHPDYWYDTNQILPQAVVPNLTPFTDVGVAFSVRAIAVPEPSSLMLLGLGSCWAVCKRRKRKA</sequence>
<evidence type="ECO:0000313" key="3">
    <source>
        <dbReference type="Proteomes" id="UP000317977"/>
    </source>
</evidence>
<proteinExistence type="predicted"/>
<evidence type="ECO:0000313" key="2">
    <source>
        <dbReference type="EMBL" id="TWU49432.1"/>
    </source>
</evidence>
<dbReference type="NCBIfam" id="TIGR02595">
    <property type="entry name" value="PEP_CTERM"/>
    <property type="match status" value="1"/>
</dbReference>
<organism evidence="2 3">
    <name type="scientific">Rubripirellula reticaptiva</name>
    <dbReference type="NCBI Taxonomy" id="2528013"/>
    <lineage>
        <taxon>Bacteria</taxon>
        <taxon>Pseudomonadati</taxon>
        <taxon>Planctomycetota</taxon>
        <taxon>Planctomycetia</taxon>
        <taxon>Pirellulales</taxon>
        <taxon>Pirellulaceae</taxon>
        <taxon>Rubripirellula</taxon>
    </lineage>
</organism>
<feature type="domain" description="Ice-binding protein C-terminal" evidence="1">
    <location>
        <begin position="279"/>
        <end position="298"/>
    </location>
</feature>